<evidence type="ECO:0000256" key="2">
    <source>
        <dbReference type="PIRNR" id="PIRNR006241"/>
    </source>
</evidence>
<accession>A0A975CYZ9</accession>
<dbReference type="Proteomes" id="UP000664914">
    <property type="component" value="Chromosome"/>
</dbReference>
<dbReference type="AlphaFoldDB" id="A0A975CYZ9"/>
<evidence type="ECO:0000256" key="1">
    <source>
        <dbReference type="ARBA" id="ARBA00023235"/>
    </source>
</evidence>
<dbReference type="InterPro" id="IPR013022">
    <property type="entry name" value="Xyl_isomerase-like_TIM-brl"/>
</dbReference>
<dbReference type="GO" id="GO:0008903">
    <property type="term" value="F:hydroxypyruvate isomerase activity"/>
    <property type="evidence" value="ECO:0007669"/>
    <property type="project" value="TreeGrafter"/>
</dbReference>
<organism evidence="5 6">
    <name type="scientific">Rhizorhabdus wittichii</name>
    <dbReference type="NCBI Taxonomy" id="160791"/>
    <lineage>
        <taxon>Bacteria</taxon>
        <taxon>Pseudomonadati</taxon>
        <taxon>Pseudomonadota</taxon>
        <taxon>Alphaproteobacteria</taxon>
        <taxon>Sphingomonadales</taxon>
        <taxon>Sphingomonadaceae</taxon>
        <taxon>Rhizorhabdus</taxon>
    </lineage>
</organism>
<dbReference type="RefSeq" id="WP_208631828.1">
    <property type="nucleotide sequence ID" value="NZ_CP059319.1"/>
</dbReference>
<reference evidence="5" key="1">
    <citation type="submission" date="2020-07" db="EMBL/GenBank/DDBJ databases">
        <authorList>
            <person name="Camacho E."/>
        </authorList>
    </citation>
    <scope>NUCLEOTIDE SEQUENCE</scope>
    <source>
        <strain evidence="5">MPO218</strain>
    </source>
</reference>
<evidence type="ECO:0000256" key="3">
    <source>
        <dbReference type="PIRSR" id="PIRSR006241-50"/>
    </source>
</evidence>
<keyword evidence="1 2" id="KW-0413">Isomerase</keyword>
<feature type="active site" description="Proton donor/acceptor" evidence="3">
    <location>
        <position position="142"/>
    </location>
</feature>
<dbReference type="Gene3D" id="3.20.20.150">
    <property type="entry name" value="Divalent-metal-dependent TIM barrel enzymes"/>
    <property type="match status" value="1"/>
</dbReference>
<dbReference type="SUPFAM" id="SSF51658">
    <property type="entry name" value="Xylose isomerase-like"/>
    <property type="match status" value="1"/>
</dbReference>
<protein>
    <submittedName>
        <fullName evidence="5">TIM barrel protein</fullName>
    </submittedName>
</protein>
<proteinExistence type="inferred from homology"/>
<dbReference type="PIRSF" id="PIRSF006241">
    <property type="entry name" value="HyI"/>
    <property type="match status" value="1"/>
</dbReference>
<name>A0A975CYZ9_9SPHN</name>
<comment type="similarity">
    <text evidence="2">Belongs to the hyi family.</text>
</comment>
<evidence type="ECO:0000259" key="4">
    <source>
        <dbReference type="Pfam" id="PF01261"/>
    </source>
</evidence>
<dbReference type="GO" id="GO:0046487">
    <property type="term" value="P:glyoxylate metabolic process"/>
    <property type="evidence" value="ECO:0007669"/>
    <property type="project" value="TreeGrafter"/>
</dbReference>
<reference evidence="5" key="2">
    <citation type="submission" date="2021-04" db="EMBL/GenBank/DDBJ databases">
        <title>Isolation and genomic analysis of the ibuprofen-degrading bacterium Sphingomonas strain MPO218.</title>
        <authorList>
            <person name="Aulestia M."/>
            <person name="Flores A."/>
            <person name="Mangas E.L."/>
            <person name="Perez-Pulido A.J."/>
            <person name="Santero E."/>
            <person name="Camacho E.M."/>
        </authorList>
    </citation>
    <scope>NUCLEOTIDE SEQUENCE</scope>
    <source>
        <strain evidence="5">MPO218</strain>
    </source>
</reference>
<evidence type="ECO:0000313" key="5">
    <source>
        <dbReference type="EMBL" id="QTH19899.1"/>
    </source>
</evidence>
<dbReference type="InterPro" id="IPR026040">
    <property type="entry name" value="HyI-like"/>
</dbReference>
<sequence length="266" mass="27887">MRGFAANLGMLWTGLPLLDRVAAAAAAGFDAVEFHWPYDVDPDALCAAAADHGVALLGVNSPPGRLDRGELGFAAVEGAGEAFRAGIDQALDYCRAAGARAIHVMAGNVGAARRAAARPTFVANLRWAADRAADAGVALLIEPLNGTDHPDYFLRDVDQAAGLLAEIDRPSVSIQFDSYHVARQGQDATAVFARFRDAIGHVQIAACPDRAEPDHGAVDHRAFVRAIAGLGYAGWIAGEYRPCAAVEAGLGWLAELRGVLRPDAQG</sequence>
<dbReference type="PANTHER" id="PTHR43489">
    <property type="entry name" value="ISOMERASE"/>
    <property type="match status" value="1"/>
</dbReference>
<feature type="domain" description="Xylose isomerase-like TIM barrel" evidence="4">
    <location>
        <begin position="21"/>
        <end position="255"/>
    </location>
</feature>
<evidence type="ECO:0000313" key="6">
    <source>
        <dbReference type="Proteomes" id="UP000664914"/>
    </source>
</evidence>
<dbReference type="PANTHER" id="PTHR43489:SF6">
    <property type="entry name" value="HYDROXYPYRUVATE ISOMERASE-RELATED"/>
    <property type="match status" value="1"/>
</dbReference>
<dbReference type="EMBL" id="CP059319">
    <property type="protein sequence ID" value="QTH19899.1"/>
    <property type="molecule type" value="Genomic_DNA"/>
</dbReference>
<feature type="active site" description="Proton donor/acceptor" evidence="3">
    <location>
        <position position="239"/>
    </location>
</feature>
<dbReference type="InterPro" id="IPR050417">
    <property type="entry name" value="Sugar_Epim/Isomerase"/>
</dbReference>
<gene>
    <name evidence="5" type="ORF">HRJ34_16175</name>
</gene>
<dbReference type="InterPro" id="IPR036237">
    <property type="entry name" value="Xyl_isomerase-like_sf"/>
</dbReference>
<dbReference type="Pfam" id="PF01261">
    <property type="entry name" value="AP_endonuc_2"/>
    <property type="match status" value="1"/>
</dbReference>